<protein>
    <submittedName>
        <fullName evidence="1">Uncharacterized protein</fullName>
    </submittedName>
</protein>
<evidence type="ECO:0000313" key="1">
    <source>
        <dbReference type="EMBL" id="JAE26518.1"/>
    </source>
</evidence>
<reference evidence="1" key="2">
    <citation type="journal article" date="2015" name="Data Brief">
        <title>Shoot transcriptome of the giant reed, Arundo donax.</title>
        <authorList>
            <person name="Barrero R.A."/>
            <person name="Guerrero F.D."/>
            <person name="Moolhuijzen P."/>
            <person name="Goolsby J.A."/>
            <person name="Tidwell J."/>
            <person name="Bellgard S.E."/>
            <person name="Bellgard M.I."/>
        </authorList>
    </citation>
    <scope>NUCLEOTIDE SEQUENCE</scope>
    <source>
        <tissue evidence="1">Shoot tissue taken approximately 20 cm above the soil surface</tissue>
    </source>
</reference>
<proteinExistence type="predicted"/>
<dbReference type="EMBL" id="GBRH01171378">
    <property type="protein sequence ID" value="JAE26518.1"/>
    <property type="molecule type" value="Transcribed_RNA"/>
</dbReference>
<reference evidence="1" key="1">
    <citation type="submission" date="2014-09" db="EMBL/GenBank/DDBJ databases">
        <authorList>
            <person name="Magalhaes I.L.F."/>
            <person name="Oliveira U."/>
            <person name="Santos F.R."/>
            <person name="Vidigal T.H.D.A."/>
            <person name="Brescovit A.D."/>
            <person name="Santos A.J."/>
        </authorList>
    </citation>
    <scope>NUCLEOTIDE SEQUENCE</scope>
    <source>
        <tissue evidence="1">Shoot tissue taken approximately 20 cm above the soil surface</tissue>
    </source>
</reference>
<sequence length="26" mass="2793">MQANGTVSIDLLLSVVNGQRNRCCNS</sequence>
<organism evidence="1">
    <name type="scientific">Arundo donax</name>
    <name type="common">Giant reed</name>
    <name type="synonym">Donax arundinaceus</name>
    <dbReference type="NCBI Taxonomy" id="35708"/>
    <lineage>
        <taxon>Eukaryota</taxon>
        <taxon>Viridiplantae</taxon>
        <taxon>Streptophyta</taxon>
        <taxon>Embryophyta</taxon>
        <taxon>Tracheophyta</taxon>
        <taxon>Spermatophyta</taxon>
        <taxon>Magnoliopsida</taxon>
        <taxon>Liliopsida</taxon>
        <taxon>Poales</taxon>
        <taxon>Poaceae</taxon>
        <taxon>PACMAD clade</taxon>
        <taxon>Arundinoideae</taxon>
        <taxon>Arundineae</taxon>
        <taxon>Arundo</taxon>
    </lineage>
</organism>
<accession>A0A0A9H0Y5</accession>
<dbReference type="AlphaFoldDB" id="A0A0A9H0Y5"/>
<name>A0A0A9H0Y5_ARUDO</name>